<dbReference type="SMART" id="SM00327">
    <property type="entry name" value="VWA"/>
    <property type="match status" value="1"/>
</dbReference>
<evidence type="ECO:0000313" key="2">
    <source>
        <dbReference type="EMBL" id="OCL09002.1"/>
    </source>
</evidence>
<sequence>PQTVEQYSAYLDDFIEDNLAYFYPPNDDRVKEIARRAADQAQTVTTKLQLSPDLTPGLAKLALYDFVILCDNSSSMEQENRMLALGETLKRVAAFATILSDYGISVRFLNYDEDCNGEFDNLTKLRDIEKKLGRVPCGGDTRLGTVLKDKILKPMVLSKARRDMLKKPIIVVIITDGEPFGEPRDKLREIIRDCKIRMDLRGYKKSAVIFLISRVGTSLEAATFLDELRADKEVGNMVYSSADDLNEKWDIFERNGDNSAYTSLLIKLFLAALESQT</sequence>
<keyword evidence="3" id="KW-1185">Reference proteome</keyword>
<protein>
    <recommendedName>
        <fullName evidence="1">VWFA domain-containing protein</fullName>
    </recommendedName>
</protein>
<dbReference type="PROSITE" id="PS50234">
    <property type="entry name" value="VWFA"/>
    <property type="match status" value="1"/>
</dbReference>
<evidence type="ECO:0000313" key="3">
    <source>
        <dbReference type="Proteomes" id="UP000250140"/>
    </source>
</evidence>
<dbReference type="InterPro" id="IPR002035">
    <property type="entry name" value="VWF_A"/>
</dbReference>
<dbReference type="OrthoDB" id="2142040at2759"/>
<evidence type="ECO:0000259" key="1">
    <source>
        <dbReference type="PROSITE" id="PS50234"/>
    </source>
</evidence>
<dbReference type="Pfam" id="PF00092">
    <property type="entry name" value="VWA"/>
    <property type="match status" value="1"/>
</dbReference>
<dbReference type="PANTHER" id="PTHR34706">
    <property type="entry name" value="SLR1338 PROTEIN"/>
    <property type="match status" value="1"/>
</dbReference>
<gene>
    <name evidence="2" type="ORF">AOQ84DRAFT_272414</name>
</gene>
<dbReference type="InterPro" id="IPR036465">
    <property type="entry name" value="vWFA_dom_sf"/>
</dbReference>
<dbReference type="SUPFAM" id="SSF53300">
    <property type="entry name" value="vWA-like"/>
    <property type="match status" value="1"/>
</dbReference>
<feature type="domain" description="VWFA" evidence="1">
    <location>
        <begin position="65"/>
        <end position="255"/>
    </location>
</feature>
<dbReference type="AlphaFoldDB" id="A0A8E2JTQ7"/>
<dbReference type="PANTHER" id="PTHR34706:SF3">
    <property type="entry name" value="ANKYRIN REPEAT PROTEIN (AFU_ORTHOLOGUE AFUA_7G06200)"/>
    <property type="match status" value="1"/>
</dbReference>
<dbReference type="Gene3D" id="3.40.50.410">
    <property type="entry name" value="von Willebrand factor, type A domain"/>
    <property type="match status" value="1"/>
</dbReference>
<dbReference type="Proteomes" id="UP000250140">
    <property type="component" value="Unassembled WGS sequence"/>
</dbReference>
<feature type="non-terminal residue" evidence="2">
    <location>
        <position position="1"/>
    </location>
</feature>
<organism evidence="2 3">
    <name type="scientific">Glonium stellatum</name>
    <dbReference type="NCBI Taxonomy" id="574774"/>
    <lineage>
        <taxon>Eukaryota</taxon>
        <taxon>Fungi</taxon>
        <taxon>Dikarya</taxon>
        <taxon>Ascomycota</taxon>
        <taxon>Pezizomycotina</taxon>
        <taxon>Dothideomycetes</taxon>
        <taxon>Pleosporomycetidae</taxon>
        <taxon>Gloniales</taxon>
        <taxon>Gloniaceae</taxon>
        <taxon>Glonium</taxon>
    </lineage>
</organism>
<proteinExistence type="predicted"/>
<reference evidence="2 3" key="1">
    <citation type="journal article" date="2016" name="Nat. Commun.">
        <title>Ectomycorrhizal ecology is imprinted in the genome of the dominant symbiotic fungus Cenococcum geophilum.</title>
        <authorList>
            <consortium name="DOE Joint Genome Institute"/>
            <person name="Peter M."/>
            <person name="Kohler A."/>
            <person name="Ohm R.A."/>
            <person name="Kuo A."/>
            <person name="Krutzmann J."/>
            <person name="Morin E."/>
            <person name="Arend M."/>
            <person name="Barry K.W."/>
            <person name="Binder M."/>
            <person name="Choi C."/>
            <person name="Clum A."/>
            <person name="Copeland A."/>
            <person name="Grisel N."/>
            <person name="Haridas S."/>
            <person name="Kipfer T."/>
            <person name="LaButti K."/>
            <person name="Lindquist E."/>
            <person name="Lipzen A."/>
            <person name="Maire R."/>
            <person name="Meier B."/>
            <person name="Mihaltcheva S."/>
            <person name="Molinier V."/>
            <person name="Murat C."/>
            <person name="Poggeler S."/>
            <person name="Quandt C.A."/>
            <person name="Sperisen C."/>
            <person name="Tritt A."/>
            <person name="Tisserant E."/>
            <person name="Crous P.W."/>
            <person name="Henrissat B."/>
            <person name="Nehls U."/>
            <person name="Egli S."/>
            <person name="Spatafora J.W."/>
            <person name="Grigoriev I.V."/>
            <person name="Martin F.M."/>
        </authorList>
    </citation>
    <scope>NUCLEOTIDE SEQUENCE [LARGE SCALE GENOMIC DNA]</scope>
    <source>
        <strain evidence="2 3">CBS 207.34</strain>
    </source>
</reference>
<accession>A0A8E2JTQ7</accession>
<name>A0A8E2JTQ7_9PEZI</name>
<feature type="non-terminal residue" evidence="2">
    <location>
        <position position="277"/>
    </location>
</feature>
<dbReference type="EMBL" id="KV749539">
    <property type="protein sequence ID" value="OCL09002.1"/>
    <property type="molecule type" value="Genomic_DNA"/>
</dbReference>